<reference evidence="2" key="1">
    <citation type="journal article" date="2019" name="Sci. Rep.">
        <title>Draft genome of Tanacetum cinerariifolium, the natural source of mosquito coil.</title>
        <authorList>
            <person name="Yamashiro T."/>
            <person name="Shiraishi A."/>
            <person name="Satake H."/>
            <person name="Nakayama K."/>
        </authorList>
    </citation>
    <scope>NUCLEOTIDE SEQUENCE</scope>
</reference>
<feature type="non-terminal residue" evidence="2">
    <location>
        <position position="1"/>
    </location>
</feature>
<proteinExistence type="predicted"/>
<protein>
    <submittedName>
        <fullName evidence="2">Uncharacterized protein</fullName>
    </submittedName>
</protein>
<dbReference type="AlphaFoldDB" id="A0A699U723"/>
<sequence length="110" mass="12272">TQEPSPSPQEHIPSPPQAQPAPPSSSPQQQPTQLADNSEFSMNLLNTLMETSHAEGQEVGEEEEIQVFWFKDIKEDADEDVTLVDVDTAVEMDTDTQGRMEEDVVRPSFM</sequence>
<feature type="region of interest" description="Disordered" evidence="1">
    <location>
        <begin position="1"/>
        <end position="38"/>
    </location>
</feature>
<evidence type="ECO:0000313" key="2">
    <source>
        <dbReference type="EMBL" id="GFD17176.1"/>
    </source>
</evidence>
<accession>A0A699U723</accession>
<dbReference type="EMBL" id="BKCJ011298411">
    <property type="protein sequence ID" value="GFD17176.1"/>
    <property type="molecule type" value="Genomic_DNA"/>
</dbReference>
<gene>
    <name evidence="2" type="ORF">Tci_889145</name>
</gene>
<evidence type="ECO:0000256" key="1">
    <source>
        <dbReference type="SAM" id="MobiDB-lite"/>
    </source>
</evidence>
<name>A0A699U723_TANCI</name>
<feature type="compositionally biased region" description="Pro residues" evidence="1">
    <location>
        <begin position="13"/>
        <end position="25"/>
    </location>
</feature>
<comment type="caution">
    <text evidence="2">The sequence shown here is derived from an EMBL/GenBank/DDBJ whole genome shotgun (WGS) entry which is preliminary data.</text>
</comment>
<organism evidence="2">
    <name type="scientific">Tanacetum cinerariifolium</name>
    <name type="common">Dalmatian daisy</name>
    <name type="synonym">Chrysanthemum cinerariifolium</name>
    <dbReference type="NCBI Taxonomy" id="118510"/>
    <lineage>
        <taxon>Eukaryota</taxon>
        <taxon>Viridiplantae</taxon>
        <taxon>Streptophyta</taxon>
        <taxon>Embryophyta</taxon>
        <taxon>Tracheophyta</taxon>
        <taxon>Spermatophyta</taxon>
        <taxon>Magnoliopsida</taxon>
        <taxon>eudicotyledons</taxon>
        <taxon>Gunneridae</taxon>
        <taxon>Pentapetalae</taxon>
        <taxon>asterids</taxon>
        <taxon>campanulids</taxon>
        <taxon>Asterales</taxon>
        <taxon>Asteraceae</taxon>
        <taxon>Asteroideae</taxon>
        <taxon>Anthemideae</taxon>
        <taxon>Anthemidinae</taxon>
        <taxon>Tanacetum</taxon>
    </lineage>
</organism>